<evidence type="ECO:0000313" key="1">
    <source>
        <dbReference type="EMBL" id="CAD8694259.1"/>
    </source>
</evidence>
<dbReference type="EMBL" id="HBFB01032947">
    <property type="protein sequence ID" value="CAD8694259.1"/>
    <property type="molecule type" value="Transcribed_RNA"/>
</dbReference>
<sequence length="100" mass="10355">MGTSPGFSGPPGAPAAAVIAMWRMSSCCMGAAWERSTGRRVAICTPPCSEAGLASPVQLLTSLAPSRLVSVGTEKNVGVLQLQLARFPDRTIPRSHAACM</sequence>
<protein>
    <submittedName>
        <fullName evidence="1">Uncharacterized protein</fullName>
    </submittedName>
</protein>
<proteinExistence type="predicted"/>
<gene>
    <name evidence="1" type="ORF">CLEI1391_LOCUS18442</name>
</gene>
<name>A0A7S0S2X6_9CHLO</name>
<dbReference type="AlphaFoldDB" id="A0A7S0S2X6"/>
<reference evidence="1" key="1">
    <citation type="submission" date="2021-01" db="EMBL/GenBank/DDBJ databases">
        <authorList>
            <person name="Corre E."/>
            <person name="Pelletier E."/>
            <person name="Niang G."/>
            <person name="Scheremetjew M."/>
            <person name="Finn R."/>
            <person name="Kale V."/>
            <person name="Holt S."/>
            <person name="Cochrane G."/>
            <person name="Meng A."/>
            <person name="Brown T."/>
            <person name="Cohen L."/>
        </authorList>
    </citation>
    <scope>NUCLEOTIDE SEQUENCE</scope>
    <source>
        <strain evidence="1">SAG 11-49</strain>
    </source>
</reference>
<accession>A0A7S0S2X6</accession>
<organism evidence="1">
    <name type="scientific">Chlamydomonas leiostraca</name>
    <dbReference type="NCBI Taxonomy" id="1034604"/>
    <lineage>
        <taxon>Eukaryota</taxon>
        <taxon>Viridiplantae</taxon>
        <taxon>Chlorophyta</taxon>
        <taxon>core chlorophytes</taxon>
        <taxon>Chlorophyceae</taxon>
        <taxon>CS clade</taxon>
        <taxon>Chlamydomonadales</taxon>
        <taxon>Chlamydomonadaceae</taxon>
        <taxon>Chlamydomonas</taxon>
    </lineage>
</organism>